<dbReference type="EMBL" id="CAJOBG010002477">
    <property type="protein sequence ID" value="CAF4009579.1"/>
    <property type="molecule type" value="Genomic_DNA"/>
</dbReference>
<evidence type="ECO:0000313" key="2">
    <source>
        <dbReference type="EMBL" id="CAF1474201.1"/>
    </source>
</evidence>
<accession>A0A815R9W8</accession>
<dbReference type="OrthoDB" id="3355217at2759"/>
<organism evidence="2 11">
    <name type="scientific">Rotaria magnacalcarata</name>
    <dbReference type="NCBI Taxonomy" id="392030"/>
    <lineage>
        <taxon>Eukaryota</taxon>
        <taxon>Metazoa</taxon>
        <taxon>Spiralia</taxon>
        <taxon>Gnathifera</taxon>
        <taxon>Rotifera</taxon>
        <taxon>Eurotatoria</taxon>
        <taxon>Bdelloidea</taxon>
        <taxon>Philodinida</taxon>
        <taxon>Philodinidae</taxon>
        <taxon>Rotaria</taxon>
    </lineage>
</organism>
<dbReference type="Proteomes" id="UP000681967">
    <property type="component" value="Unassembled WGS sequence"/>
</dbReference>
<dbReference type="Proteomes" id="UP000663887">
    <property type="component" value="Unassembled WGS sequence"/>
</dbReference>
<feature type="region of interest" description="Disordered" evidence="1">
    <location>
        <begin position="1"/>
        <end position="25"/>
    </location>
</feature>
<protein>
    <recommendedName>
        <fullName evidence="13">Protein SSUH2 homolog</fullName>
    </recommendedName>
</protein>
<dbReference type="Proteomes" id="UP000663824">
    <property type="component" value="Unassembled WGS sequence"/>
</dbReference>
<evidence type="ECO:0008006" key="13">
    <source>
        <dbReference type="Google" id="ProtNLM"/>
    </source>
</evidence>
<keyword evidence="12" id="KW-1185">Reference proteome</keyword>
<dbReference type="EMBL" id="CAJNOW010006083">
    <property type="protein sequence ID" value="CAF1474201.1"/>
    <property type="molecule type" value="Genomic_DNA"/>
</dbReference>
<proteinExistence type="predicted"/>
<sequence length="456" mass="51227">MASNISSADNEQSSPTNVSNSEPITISEYSIEQTIGPTGSTMKYEITTNKGIIQSTERTEVSGPQIGNSKQISNIPIVAIEDDETEPSREVATVNPMSTAIVPSQPQIPLRGIDFVSTPMQQVVSLTFPMDPYSFDHFKQYIGSKLCYSAAPLDQSKLIKTQERVAYRVDMWTLMENRTLEWTTKPYRGEDTPNLAVENLFQWEENSFVYPRTDVEGIVKKSYPLEDTQTKIMCGFCRGQGAQKCARCYGQGHLIPQNGYSTRCVACNGQGKLNCTHCDGSGLLLKVATLKFEWESISSVSCYQNTFLPDKLIRLRRNKAVVFDSDIEWKSSMVLTSFPGFIETIQERTPGDFSDKLIKDIQKQYQTHYIQLKKPTQSNRITRIKCLIRQVDVLEVDYRLDGYINKVGRNKGTDNFTYLVYGVGDNGTAMIYENDYPINCCGCTGSKGCRCNCTIS</sequence>
<dbReference type="SUPFAM" id="SSF57938">
    <property type="entry name" value="DnaJ/Hsp40 cysteine-rich domain"/>
    <property type="match status" value="1"/>
</dbReference>
<dbReference type="EMBL" id="CAJOBF010003818">
    <property type="protein sequence ID" value="CAF4110379.1"/>
    <property type="molecule type" value="Genomic_DNA"/>
</dbReference>
<evidence type="ECO:0000256" key="1">
    <source>
        <dbReference type="SAM" id="MobiDB-lite"/>
    </source>
</evidence>
<dbReference type="EMBL" id="CAJOBJ010021759">
    <property type="protein sequence ID" value="CAF4219364.1"/>
    <property type="molecule type" value="Genomic_DNA"/>
</dbReference>
<gene>
    <name evidence="10" type="ORF">BYL167_LOCUS26362</name>
    <name evidence="3" type="ORF">CJN711_LOCUS33283</name>
    <name evidence="9" type="ORF">GIL414_LOCUS22328</name>
    <name evidence="2" type="ORF">KQP761_LOCUS13206</name>
    <name evidence="6" type="ORF">MBJ925_LOCUS32965</name>
    <name evidence="7" type="ORF">OVN521_LOCUS15536</name>
    <name evidence="8" type="ORF">UXM345_LOCUS22789</name>
    <name evidence="4" type="ORF">WKI299_LOCUS16333</name>
    <name evidence="5" type="ORF">XDN619_LOCUS19342</name>
</gene>
<evidence type="ECO:0000313" key="10">
    <source>
        <dbReference type="EMBL" id="CAF4271999.1"/>
    </source>
</evidence>
<evidence type="ECO:0000313" key="8">
    <source>
        <dbReference type="EMBL" id="CAF4110379.1"/>
    </source>
</evidence>
<dbReference type="Proteomes" id="UP000663842">
    <property type="component" value="Unassembled WGS sequence"/>
</dbReference>
<evidence type="ECO:0000313" key="6">
    <source>
        <dbReference type="EMBL" id="CAF2160046.1"/>
    </source>
</evidence>
<dbReference type="EMBL" id="CAJNRE010017991">
    <property type="protein sequence ID" value="CAF2160046.1"/>
    <property type="molecule type" value="Genomic_DNA"/>
</dbReference>
<evidence type="ECO:0000313" key="4">
    <source>
        <dbReference type="EMBL" id="CAF2081380.1"/>
    </source>
</evidence>
<dbReference type="InterPro" id="IPR036410">
    <property type="entry name" value="HSP_DnaJ_Cys-rich_dom_sf"/>
</dbReference>
<dbReference type="Proteomes" id="UP000681720">
    <property type="component" value="Unassembled WGS sequence"/>
</dbReference>
<dbReference type="PANTHER" id="PTHR48465:SF1">
    <property type="entry name" value="PROTEIN SSUH2 HOMOLOG"/>
    <property type="match status" value="1"/>
</dbReference>
<evidence type="ECO:0000313" key="5">
    <source>
        <dbReference type="EMBL" id="CAF2104266.1"/>
    </source>
</evidence>
<evidence type="ECO:0000313" key="9">
    <source>
        <dbReference type="EMBL" id="CAF4219364.1"/>
    </source>
</evidence>
<evidence type="ECO:0000313" key="12">
    <source>
        <dbReference type="Proteomes" id="UP000663866"/>
    </source>
</evidence>
<evidence type="ECO:0000313" key="7">
    <source>
        <dbReference type="EMBL" id="CAF4009579.1"/>
    </source>
</evidence>
<dbReference type="EMBL" id="CAJNRG010008431">
    <property type="protein sequence ID" value="CAF2104266.1"/>
    <property type="molecule type" value="Genomic_DNA"/>
</dbReference>
<dbReference type="PANTHER" id="PTHR48465">
    <property type="entry name" value="PROTEIN SSUH2 HOMOLOG"/>
    <property type="match status" value="1"/>
</dbReference>
<dbReference type="Proteomes" id="UP000663834">
    <property type="component" value="Unassembled WGS sequence"/>
</dbReference>
<evidence type="ECO:0000313" key="11">
    <source>
        <dbReference type="Proteomes" id="UP000663834"/>
    </source>
</evidence>
<comment type="caution">
    <text evidence="2">The sequence shown here is derived from an EMBL/GenBank/DDBJ whole genome shotgun (WGS) entry which is preliminary data.</text>
</comment>
<dbReference type="Proteomes" id="UP000663866">
    <property type="component" value="Unassembled WGS sequence"/>
</dbReference>
<evidence type="ECO:0000313" key="3">
    <source>
        <dbReference type="EMBL" id="CAF1583913.1"/>
    </source>
</evidence>
<dbReference type="AlphaFoldDB" id="A0A815R9W8"/>
<dbReference type="Proteomes" id="UP000663855">
    <property type="component" value="Unassembled WGS sequence"/>
</dbReference>
<dbReference type="EMBL" id="CAJNOV010016087">
    <property type="protein sequence ID" value="CAF1583913.1"/>
    <property type="molecule type" value="Genomic_DNA"/>
</dbReference>
<reference evidence="2" key="1">
    <citation type="submission" date="2021-02" db="EMBL/GenBank/DDBJ databases">
        <authorList>
            <person name="Nowell W R."/>
        </authorList>
    </citation>
    <scope>NUCLEOTIDE SEQUENCE</scope>
</reference>
<dbReference type="Proteomes" id="UP000663856">
    <property type="component" value="Unassembled WGS sequence"/>
</dbReference>
<dbReference type="EMBL" id="CAJNRF010006459">
    <property type="protein sequence ID" value="CAF2081380.1"/>
    <property type="molecule type" value="Genomic_DNA"/>
</dbReference>
<name>A0A815R9W8_9BILA</name>
<dbReference type="InterPro" id="IPR052789">
    <property type="entry name" value="SSUH2_homolog"/>
</dbReference>
<dbReference type="EMBL" id="CAJOBH010030064">
    <property type="protein sequence ID" value="CAF4271999.1"/>
    <property type="molecule type" value="Genomic_DNA"/>
</dbReference>